<dbReference type="EMBL" id="FXZI01000083">
    <property type="protein sequence ID" value="SMY05499.1"/>
    <property type="molecule type" value="Genomic_DNA"/>
</dbReference>
<dbReference type="SUPFAM" id="SSF53756">
    <property type="entry name" value="UDP-Glycosyltransferase/glycogen phosphorylase"/>
    <property type="match status" value="1"/>
</dbReference>
<name>A0A2H1L0U0_BREAU</name>
<evidence type="ECO:0008006" key="3">
    <source>
        <dbReference type="Google" id="ProtNLM"/>
    </source>
</evidence>
<protein>
    <recommendedName>
        <fullName evidence="3">Glycosyltransferase WbuB</fullName>
    </recommendedName>
</protein>
<evidence type="ECO:0000313" key="2">
    <source>
        <dbReference type="Proteomes" id="UP000234300"/>
    </source>
</evidence>
<organism evidence="1 2">
    <name type="scientific">Brevibacterium aurantiacum</name>
    <dbReference type="NCBI Taxonomy" id="273384"/>
    <lineage>
        <taxon>Bacteria</taxon>
        <taxon>Bacillati</taxon>
        <taxon>Actinomycetota</taxon>
        <taxon>Actinomycetes</taxon>
        <taxon>Micrococcales</taxon>
        <taxon>Brevibacteriaceae</taxon>
        <taxon>Brevibacterium</taxon>
    </lineage>
</organism>
<dbReference type="Proteomes" id="UP000234300">
    <property type="component" value="Unassembled WGS sequence"/>
</dbReference>
<proteinExistence type="predicted"/>
<accession>A0A2H1L0U0</accession>
<gene>
    <name evidence="1" type="ORF">BAURA86_04124</name>
</gene>
<feature type="non-terminal residue" evidence="1">
    <location>
        <position position="78"/>
    </location>
</feature>
<dbReference type="AlphaFoldDB" id="A0A2H1L0U0"/>
<evidence type="ECO:0000313" key="1">
    <source>
        <dbReference type="EMBL" id="SMY05499.1"/>
    </source>
</evidence>
<dbReference type="Gene3D" id="3.40.50.2000">
    <property type="entry name" value="Glycogen Phosphorylase B"/>
    <property type="match status" value="1"/>
</dbReference>
<sequence length="78" mass="8928">MRIVLLSHYYYPEVGAPQRRWRILVDHLRAAGHDVITVAPHPHYPYSDRNGFFGSNVGRGRRRVDVRLGGTWDTGIDG</sequence>
<reference evidence="1 2" key="1">
    <citation type="submission" date="2017-03" db="EMBL/GenBank/DDBJ databases">
        <authorList>
            <person name="Afonso C.L."/>
            <person name="Miller P.J."/>
            <person name="Scott M.A."/>
            <person name="Spackman E."/>
            <person name="Goraichik I."/>
            <person name="Dimitrov K.M."/>
            <person name="Suarez D.L."/>
            <person name="Swayne D.E."/>
        </authorList>
    </citation>
    <scope>NUCLEOTIDE SEQUENCE [LARGE SCALE GENOMIC DNA]</scope>
    <source>
        <strain evidence="2">8(6)</strain>
    </source>
</reference>